<organism evidence="1 2">
    <name type="scientific">Trichoderma gamsii</name>
    <dbReference type="NCBI Taxonomy" id="398673"/>
    <lineage>
        <taxon>Eukaryota</taxon>
        <taxon>Fungi</taxon>
        <taxon>Dikarya</taxon>
        <taxon>Ascomycota</taxon>
        <taxon>Pezizomycotina</taxon>
        <taxon>Sordariomycetes</taxon>
        <taxon>Hypocreomycetidae</taxon>
        <taxon>Hypocreales</taxon>
        <taxon>Hypocreaceae</taxon>
        <taxon>Trichoderma</taxon>
    </lineage>
</organism>
<dbReference type="Proteomes" id="UP000054821">
    <property type="component" value="Unassembled WGS sequence"/>
</dbReference>
<evidence type="ECO:0000313" key="2">
    <source>
        <dbReference type="Proteomes" id="UP000054821"/>
    </source>
</evidence>
<protein>
    <submittedName>
        <fullName evidence="1">Uncharacterized protein</fullName>
    </submittedName>
</protein>
<accession>A0A2P4ZEP5</accession>
<feature type="non-terminal residue" evidence="1">
    <location>
        <position position="1"/>
    </location>
</feature>
<keyword evidence="2" id="KW-1185">Reference proteome</keyword>
<comment type="caution">
    <text evidence="1">The sequence shown here is derived from an EMBL/GenBank/DDBJ whole genome shotgun (WGS) entry which is preliminary data.</text>
</comment>
<dbReference type="AlphaFoldDB" id="A0A2P4ZEP5"/>
<name>A0A2P4ZEP5_9HYPO</name>
<dbReference type="EMBL" id="JPDN02000035">
    <property type="protein sequence ID" value="PON22757.1"/>
    <property type="molecule type" value="Genomic_DNA"/>
</dbReference>
<gene>
    <name evidence="1" type="ORF">TGAM01_v208443</name>
</gene>
<proteinExistence type="predicted"/>
<evidence type="ECO:0000313" key="1">
    <source>
        <dbReference type="EMBL" id="PON22757.1"/>
    </source>
</evidence>
<sequence length="84" mass="9013">LWPIRNSTASCIESSQLDPVEPRSGLRGQNKTPGAVALRLINAGCKKRNKGGLQQHAFLLCIVFAPMAVTADATTHRMDGVSHC</sequence>
<dbReference type="GeneID" id="36347774"/>
<reference evidence="1 2" key="1">
    <citation type="journal article" date="2016" name="Genome Announc.">
        <title>Draft Whole-Genome Sequence of Trichoderma gamsii T6085, a Promising Biocontrol Agent of Fusarium Head Blight on Wheat.</title>
        <authorList>
            <person name="Baroncelli R."/>
            <person name="Zapparata A."/>
            <person name="Piaggeschi G."/>
            <person name="Sarrocco S."/>
            <person name="Vannacci G."/>
        </authorList>
    </citation>
    <scope>NUCLEOTIDE SEQUENCE [LARGE SCALE GENOMIC DNA]</scope>
    <source>
        <strain evidence="1 2">T6085</strain>
    </source>
</reference>
<dbReference type="RefSeq" id="XP_024404938.1">
    <property type="nucleotide sequence ID" value="XM_024550330.1"/>
</dbReference>